<dbReference type="SUPFAM" id="SSF51197">
    <property type="entry name" value="Clavaminate synthase-like"/>
    <property type="match status" value="1"/>
</dbReference>
<evidence type="ECO:0000256" key="1">
    <source>
        <dbReference type="ARBA" id="ARBA00001962"/>
    </source>
</evidence>
<feature type="non-terminal residue" evidence="2">
    <location>
        <position position="1"/>
    </location>
</feature>
<dbReference type="OrthoDB" id="445007at2759"/>
<dbReference type="PANTHER" id="PTHR20883:SF49">
    <property type="entry name" value="PHYTANOYL-COA DIOXYGENASE"/>
    <property type="match status" value="1"/>
</dbReference>
<dbReference type="Pfam" id="PF05721">
    <property type="entry name" value="PhyH"/>
    <property type="match status" value="1"/>
</dbReference>
<dbReference type="KEGG" id="gtt:GUITHDRAFT_78557"/>
<dbReference type="Proteomes" id="UP000011087">
    <property type="component" value="Unassembled WGS sequence"/>
</dbReference>
<dbReference type="Gene3D" id="2.60.120.620">
    <property type="entry name" value="q2cbj1_9rhob like domain"/>
    <property type="match status" value="1"/>
</dbReference>
<reference evidence="3" key="3">
    <citation type="submission" date="2015-06" db="UniProtKB">
        <authorList>
            <consortium name="EnsemblProtists"/>
        </authorList>
    </citation>
    <scope>IDENTIFICATION</scope>
</reference>
<protein>
    <recommendedName>
        <fullName evidence="5">Fe2OG dioxygenase domain-containing protein</fullName>
    </recommendedName>
</protein>
<evidence type="ECO:0000313" key="3">
    <source>
        <dbReference type="EnsemblProtists" id="EKX36951"/>
    </source>
</evidence>
<dbReference type="HOGENOM" id="CLU_1801547_0_0_1"/>
<dbReference type="InterPro" id="IPR008775">
    <property type="entry name" value="Phytyl_CoA_dOase-like"/>
</dbReference>
<reference evidence="4" key="2">
    <citation type="submission" date="2012-11" db="EMBL/GenBank/DDBJ databases">
        <authorList>
            <person name="Kuo A."/>
            <person name="Curtis B.A."/>
            <person name="Tanifuji G."/>
            <person name="Burki F."/>
            <person name="Gruber A."/>
            <person name="Irimia M."/>
            <person name="Maruyama S."/>
            <person name="Arias M.C."/>
            <person name="Ball S.G."/>
            <person name="Gile G.H."/>
            <person name="Hirakawa Y."/>
            <person name="Hopkins J.F."/>
            <person name="Rensing S.A."/>
            <person name="Schmutz J."/>
            <person name="Symeonidi A."/>
            <person name="Elias M."/>
            <person name="Eveleigh R.J."/>
            <person name="Herman E.K."/>
            <person name="Klute M.J."/>
            <person name="Nakayama T."/>
            <person name="Obornik M."/>
            <person name="Reyes-Prieto A."/>
            <person name="Armbrust E.V."/>
            <person name="Aves S.J."/>
            <person name="Beiko R.G."/>
            <person name="Coutinho P."/>
            <person name="Dacks J.B."/>
            <person name="Durnford D.G."/>
            <person name="Fast N.M."/>
            <person name="Green B.R."/>
            <person name="Grisdale C."/>
            <person name="Hempe F."/>
            <person name="Henrissat B."/>
            <person name="Hoppner M.P."/>
            <person name="Ishida K.-I."/>
            <person name="Kim E."/>
            <person name="Koreny L."/>
            <person name="Kroth P.G."/>
            <person name="Liu Y."/>
            <person name="Malik S.-B."/>
            <person name="Maier U.G."/>
            <person name="McRose D."/>
            <person name="Mock T."/>
            <person name="Neilson J.A."/>
            <person name="Onodera N.T."/>
            <person name="Poole A.M."/>
            <person name="Pritham E.J."/>
            <person name="Richards T.A."/>
            <person name="Rocap G."/>
            <person name="Roy S.W."/>
            <person name="Sarai C."/>
            <person name="Schaack S."/>
            <person name="Shirato S."/>
            <person name="Slamovits C.H."/>
            <person name="Spencer D.F."/>
            <person name="Suzuki S."/>
            <person name="Worden A.Z."/>
            <person name="Zauner S."/>
            <person name="Barry K."/>
            <person name="Bell C."/>
            <person name="Bharti A.K."/>
            <person name="Crow J.A."/>
            <person name="Grimwood J."/>
            <person name="Kramer R."/>
            <person name="Lindquist E."/>
            <person name="Lucas S."/>
            <person name="Salamov A."/>
            <person name="McFadden G.I."/>
            <person name="Lane C.E."/>
            <person name="Keeling P.J."/>
            <person name="Gray M.W."/>
            <person name="Grigoriev I.V."/>
            <person name="Archibald J.M."/>
        </authorList>
    </citation>
    <scope>NUCLEOTIDE SEQUENCE</scope>
    <source>
        <strain evidence="4">CCMP2712</strain>
    </source>
</reference>
<dbReference type="EnsemblProtists" id="EKX36951">
    <property type="protein sequence ID" value="EKX36951"/>
    <property type="gene ID" value="GUITHDRAFT_78557"/>
</dbReference>
<name>L1IL33_GUITC</name>
<dbReference type="GeneID" id="17293704"/>
<evidence type="ECO:0000313" key="2">
    <source>
        <dbReference type="EMBL" id="EKX36951.1"/>
    </source>
</evidence>
<dbReference type="RefSeq" id="XP_005823931.1">
    <property type="nucleotide sequence ID" value="XM_005823874.1"/>
</dbReference>
<accession>L1IL33</accession>
<dbReference type="PANTHER" id="PTHR20883">
    <property type="entry name" value="PHYTANOYL-COA DIOXYGENASE DOMAIN CONTAINING 1"/>
    <property type="match status" value="1"/>
</dbReference>
<keyword evidence="4" id="KW-1185">Reference proteome</keyword>
<gene>
    <name evidence="2" type="ORF">GUITHDRAFT_78557</name>
</gene>
<dbReference type="PaxDb" id="55529-EKX36951"/>
<dbReference type="AlphaFoldDB" id="L1IL33"/>
<comment type="cofactor">
    <cofactor evidence="1">
        <name>Fe cation</name>
        <dbReference type="ChEBI" id="CHEBI:24875"/>
    </cofactor>
</comment>
<proteinExistence type="predicted"/>
<dbReference type="EMBL" id="JH993065">
    <property type="protein sequence ID" value="EKX36951.1"/>
    <property type="molecule type" value="Genomic_DNA"/>
</dbReference>
<evidence type="ECO:0000313" key="4">
    <source>
        <dbReference type="Proteomes" id="UP000011087"/>
    </source>
</evidence>
<sequence>LWQTCAFIKEPGHGETAWHSDLNTSPFDTNDMLTFWLIALQRPQRLDSGSTGSHRDFALPYWYSNEGMMNLEDRDYPVASHAPLAPGDATAHHGWVLHAAPPNLSEDTRIAFTIAYVKTGKAQPRSNDTDVKTLQVPRGFQRRG</sequence>
<organism evidence="2">
    <name type="scientific">Guillardia theta (strain CCMP2712)</name>
    <name type="common">Cryptophyte</name>
    <dbReference type="NCBI Taxonomy" id="905079"/>
    <lineage>
        <taxon>Eukaryota</taxon>
        <taxon>Cryptophyceae</taxon>
        <taxon>Pyrenomonadales</taxon>
        <taxon>Geminigeraceae</taxon>
        <taxon>Guillardia</taxon>
    </lineage>
</organism>
<evidence type="ECO:0008006" key="5">
    <source>
        <dbReference type="Google" id="ProtNLM"/>
    </source>
</evidence>
<reference evidence="2 4" key="1">
    <citation type="journal article" date="2012" name="Nature">
        <title>Algal genomes reveal evolutionary mosaicism and the fate of nucleomorphs.</title>
        <authorList>
            <consortium name="DOE Joint Genome Institute"/>
            <person name="Curtis B.A."/>
            <person name="Tanifuji G."/>
            <person name="Burki F."/>
            <person name="Gruber A."/>
            <person name="Irimia M."/>
            <person name="Maruyama S."/>
            <person name="Arias M.C."/>
            <person name="Ball S.G."/>
            <person name="Gile G.H."/>
            <person name="Hirakawa Y."/>
            <person name="Hopkins J.F."/>
            <person name="Kuo A."/>
            <person name="Rensing S.A."/>
            <person name="Schmutz J."/>
            <person name="Symeonidi A."/>
            <person name="Elias M."/>
            <person name="Eveleigh R.J."/>
            <person name="Herman E.K."/>
            <person name="Klute M.J."/>
            <person name="Nakayama T."/>
            <person name="Obornik M."/>
            <person name="Reyes-Prieto A."/>
            <person name="Armbrust E.V."/>
            <person name="Aves S.J."/>
            <person name="Beiko R.G."/>
            <person name="Coutinho P."/>
            <person name="Dacks J.B."/>
            <person name="Durnford D.G."/>
            <person name="Fast N.M."/>
            <person name="Green B.R."/>
            <person name="Grisdale C.J."/>
            <person name="Hempel F."/>
            <person name="Henrissat B."/>
            <person name="Hoppner M.P."/>
            <person name="Ishida K."/>
            <person name="Kim E."/>
            <person name="Koreny L."/>
            <person name="Kroth P.G."/>
            <person name="Liu Y."/>
            <person name="Malik S.B."/>
            <person name="Maier U.G."/>
            <person name="McRose D."/>
            <person name="Mock T."/>
            <person name="Neilson J.A."/>
            <person name="Onodera N.T."/>
            <person name="Poole A.M."/>
            <person name="Pritham E.J."/>
            <person name="Richards T.A."/>
            <person name="Rocap G."/>
            <person name="Roy S.W."/>
            <person name="Sarai C."/>
            <person name="Schaack S."/>
            <person name="Shirato S."/>
            <person name="Slamovits C.H."/>
            <person name="Spencer D.F."/>
            <person name="Suzuki S."/>
            <person name="Worden A.Z."/>
            <person name="Zauner S."/>
            <person name="Barry K."/>
            <person name="Bell C."/>
            <person name="Bharti A.K."/>
            <person name="Crow J.A."/>
            <person name="Grimwood J."/>
            <person name="Kramer R."/>
            <person name="Lindquist E."/>
            <person name="Lucas S."/>
            <person name="Salamov A."/>
            <person name="McFadden G.I."/>
            <person name="Lane C.E."/>
            <person name="Keeling P.J."/>
            <person name="Gray M.W."/>
            <person name="Grigoriev I.V."/>
            <person name="Archibald J.M."/>
        </authorList>
    </citation>
    <scope>NUCLEOTIDE SEQUENCE</scope>
    <source>
        <strain evidence="2 4">CCMP2712</strain>
    </source>
</reference>